<dbReference type="AlphaFoldDB" id="A0A504ITK4"/>
<evidence type="ECO:0000313" key="2">
    <source>
        <dbReference type="Proteomes" id="UP000315540"/>
    </source>
</evidence>
<proteinExistence type="predicted"/>
<dbReference type="RefSeq" id="WP_140597692.1">
    <property type="nucleotide sequence ID" value="NZ_VFWZ01000011.1"/>
</dbReference>
<dbReference type="Proteomes" id="UP000315540">
    <property type="component" value="Unassembled WGS sequence"/>
</dbReference>
<dbReference type="EMBL" id="VFWZ01000011">
    <property type="protein sequence ID" value="TPN81324.1"/>
    <property type="molecule type" value="Genomic_DNA"/>
</dbReference>
<name>A0A504ITK4_9FLAO</name>
<protein>
    <submittedName>
        <fullName evidence="1">Uncharacterized protein</fullName>
    </submittedName>
</protein>
<comment type="caution">
    <text evidence="1">The sequence shown here is derived from an EMBL/GenBank/DDBJ whole genome shotgun (WGS) entry which is preliminary data.</text>
</comment>
<accession>A0A504ITK4</accession>
<gene>
    <name evidence="1" type="ORF">FHK87_25395</name>
</gene>
<sequence length="243" mass="28530">MKHSIFLTLFIITSLLYGQDNAGAISGAPRQYMGTFQAFQKIRKLLNENENSNSIKFSDIKGSPYLNNEFEPGNIYIKDSLIEKGMLRYNIYADEIEIKDQQKLFGLYKIQDSKVKIGKDEIILKEFFEDQKKEKGYFITLINGNKVKLYKRIRCKIIEPLKAATPNQKDRSAKFKSYIDYYIILPIHKNGQLSKIKLKKKSIMNLMQDQEEKIKGYFKKNQVNLKREKDITKLFSYYESIDI</sequence>
<organism evidence="1 2">
    <name type="scientific">Aquimarina algicola</name>
    <dbReference type="NCBI Taxonomy" id="2589995"/>
    <lineage>
        <taxon>Bacteria</taxon>
        <taxon>Pseudomonadati</taxon>
        <taxon>Bacteroidota</taxon>
        <taxon>Flavobacteriia</taxon>
        <taxon>Flavobacteriales</taxon>
        <taxon>Flavobacteriaceae</taxon>
        <taxon>Aquimarina</taxon>
    </lineage>
</organism>
<evidence type="ECO:0000313" key="1">
    <source>
        <dbReference type="EMBL" id="TPN81324.1"/>
    </source>
</evidence>
<keyword evidence="2" id="KW-1185">Reference proteome</keyword>
<reference evidence="1 2" key="1">
    <citation type="submission" date="2019-06" db="EMBL/GenBank/DDBJ databases">
        <authorList>
            <person name="Meng X."/>
        </authorList>
    </citation>
    <scope>NUCLEOTIDE SEQUENCE [LARGE SCALE GENOMIC DNA]</scope>
    <source>
        <strain evidence="1 2">M625</strain>
    </source>
</reference>
<dbReference type="OrthoDB" id="1432123at2"/>